<dbReference type="Pfam" id="PF00293">
    <property type="entry name" value="NUDIX"/>
    <property type="match status" value="1"/>
</dbReference>
<keyword evidence="9" id="KW-1185">Reference proteome</keyword>
<proteinExistence type="inferred from homology"/>
<dbReference type="InterPro" id="IPR047198">
    <property type="entry name" value="DDP-like_NUDIX"/>
</dbReference>
<evidence type="ECO:0000313" key="9">
    <source>
        <dbReference type="Proteomes" id="UP001179952"/>
    </source>
</evidence>
<dbReference type="InterPro" id="IPR020084">
    <property type="entry name" value="NUDIX_hydrolase_CS"/>
</dbReference>
<sequence>MYAMEEMVPLSPPKQRPNQRYTNQGGRRIVGCIPYRFKTSCNSETGEKGVSVNQLEVLVISSQNGGAILFPKGGWEESETMEQAVCREAEEEAGIRGNIEDRLGKWIYVSRRHKANYEGVMFSFVVKEELTEWLECSRERRWVSVEEVKKGCPHIWMTEALDKLVEKLFGGLEHRPLSEVDSRVN</sequence>
<dbReference type="PANTHER" id="PTHR12629">
    <property type="entry name" value="DIPHOSPHOINOSITOL POLYPHOSPHATE PHOSPHOHYDROLASE"/>
    <property type="match status" value="1"/>
</dbReference>
<dbReference type="InterPro" id="IPR015797">
    <property type="entry name" value="NUDIX_hydrolase-like_dom_sf"/>
</dbReference>
<evidence type="ECO:0000256" key="3">
    <source>
        <dbReference type="ARBA" id="ARBA00022723"/>
    </source>
</evidence>
<comment type="cofactor">
    <cofactor evidence="1">
        <name>Mg(2+)</name>
        <dbReference type="ChEBI" id="CHEBI:18420"/>
    </cofactor>
</comment>
<gene>
    <name evidence="8" type="ORF">QJS04_geneDACA018807</name>
</gene>
<dbReference type="PANTHER" id="PTHR12629:SF42">
    <property type="entry name" value="OS02G0734300 PROTEIN"/>
    <property type="match status" value="1"/>
</dbReference>
<feature type="region of interest" description="Disordered" evidence="6">
    <location>
        <begin position="1"/>
        <end position="23"/>
    </location>
</feature>
<name>A0AAV9BQS9_ACOGR</name>
<evidence type="ECO:0000256" key="5">
    <source>
        <dbReference type="ARBA" id="ARBA00022842"/>
    </source>
</evidence>
<evidence type="ECO:0000259" key="7">
    <source>
        <dbReference type="PROSITE" id="PS51462"/>
    </source>
</evidence>
<evidence type="ECO:0000256" key="6">
    <source>
        <dbReference type="SAM" id="MobiDB-lite"/>
    </source>
</evidence>
<reference evidence="8" key="1">
    <citation type="journal article" date="2023" name="Nat. Commun.">
        <title>Diploid and tetraploid genomes of Acorus and the evolution of monocots.</title>
        <authorList>
            <person name="Ma L."/>
            <person name="Liu K.W."/>
            <person name="Li Z."/>
            <person name="Hsiao Y.Y."/>
            <person name="Qi Y."/>
            <person name="Fu T."/>
            <person name="Tang G.D."/>
            <person name="Zhang D."/>
            <person name="Sun W.H."/>
            <person name="Liu D.K."/>
            <person name="Li Y."/>
            <person name="Chen G.Z."/>
            <person name="Liu X.D."/>
            <person name="Liao X.Y."/>
            <person name="Jiang Y.T."/>
            <person name="Yu X."/>
            <person name="Hao Y."/>
            <person name="Huang J."/>
            <person name="Zhao X.W."/>
            <person name="Ke S."/>
            <person name="Chen Y.Y."/>
            <person name="Wu W.L."/>
            <person name="Hsu J.L."/>
            <person name="Lin Y.F."/>
            <person name="Huang M.D."/>
            <person name="Li C.Y."/>
            <person name="Huang L."/>
            <person name="Wang Z.W."/>
            <person name="Zhao X."/>
            <person name="Zhong W.Y."/>
            <person name="Peng D.H."/>
            <person name="Ahmad S."/>
            <person name="Lan S."/>
            <person name="Zhang J.S."/>
            <person name="Tsai W.C."/>
            <person name="Van de Peer Y."/>
            <person name="Liu Z.J."/>
        </authorList>
    </citation>
    <scope>NUCLEOTIDE SEQUENCE</scope>
    <source>
        <strain evidence="8">SCP</strain>
    </source>
</reference>
<dbReference type="GO" id="GO:0046872">
    <property type="term" value="F:metal ion binding"/>
    <property type="evidence" value="ECO:0007669"/>
    <property type="project" value="UniProtKB-KW"/>
</dbReference>
<keyword evidence="5" id="KW-0460">Magnesium</keyword>
<evidence type="ECO:0000256" key="1">
    <source>
        <dbReference type="ARBA" id="ARBA00001946"/>
    </source>
</evidence>
<accession>A0AAV9BQS9</accession>
<dbReference type="CDD" id="cd04666">
    <property type="entry name" value="NUDIX_DIPP2_like_Nudt4"/>
    <property type="match status" value="1"/>
</dbReference>
<dbReference type="Gene3D" id="3.90.79.10">
    <property type="entry name" value="Nucleoside Triphosphate Pyrophosphohydrolase"/>
    <property type="match status" value="1"/>
</dbReference>
<dbReference type="PROSITE" id="PS51462">
    <property type="entry name" value="NUDIX"/>
    <property type="match status" value="1"/>
</dbReference>
<dbReference type="EMBL" id="JAUJYN010000002">
    <property type="protein sequence ID" value="KAK1279146.1"/>
    <property type="molecule type" value="Genomic_DNA"/>
</dbReference>
<feature type="domain" description="Nudix hydrolase" evidence="7">
    <location>
        <begin position="25"/>
        <end position="165"/>
    </location>
</feature>
<dbReference type="Proteomes" id="UP001179952">
    <property type="component" value="Unassembled WGS sequence"/>
</dbReference>
<keyword evidence="4" id="KW-0378">Hydrolase</keyword>
<evidence type="ECO:0000313" key="8">
    <source>
        <dbReference type="EMBL" id="KAK1279146.1"/>
    </source>
</evidence>
<dbReference type="GO" id="GO:0005634">
    <property type="term" value="C:nucleus"/>
    <property type="evidence" value="ECO:0007669"/>
    <property type="project" value="TreeGrafter"/>
</dbReference>
<comment type="similarity">
    <text evidence="2">Belongs to the Nudix hydrolase family.</text>
</comment>
<organism evidence="8 9">
    <name type="scientific">Acorus gramineus</name>
    <name type="common">Dwarf sweet flag</name>
    <dbReference type="NCBI Taxonomy" id="55184"/>
    <lineage>
        <taxon>Eukaryota</taxon>
        <taxon>Viridiplantae</taxon>
        <taxon>Streptophyta</taxon>
        <taxon>Embryophyta</taxon>
        <taxon>Tracheophyta</taxon>
        <taxon>Spermatophyta</taxon>
        <taxon>Magnoliopsida</taxon>
        <taxon>Liliopsida</taxon>
        <taxon>Acoraceae</taxon>
        <taxon>Acorus</taxon>
    </lineage>
</organism>
<evidence type="ECO:0000256" key="4">
    <source>
        <dbReference type="ARBA" id="ARBA00022801"/>
    </source>
</evidence>
<dbReference type="GO" id="GO:0005737">
    <property type="term" value="C:cytoplasm"/>
    <property type="evidence" value="ECO:0007669"/>
    <property type="project" value="TreeGrafter"/>
</dbReference>
<protein>
    <recommendedName>
        <fullName evidence="7">Nudix hydrolase domain-containing protein</fullName>
    </recommendedName>
</protein>
<dbReference type="PROSITE" id="PS00893">
    <property type="entry name" value="NUDIX_BOX"/>
    <property type="match status" value="1"/>
</dbReference>
<dbReference type="GO" id="GO:0016462">
    <property type="term" value="F:pyrophosphatase activity"/>
    <property type="evidence" value="ECO:0007669"/>
    <property type="project" value="InterPro"/>
</dbReference>
<dbReference type="SUPFAM" id="SSF55811">
    <property type="entry name" value="Nudix"/>
    <property type="match status" value="1"/>
</dbReference>
<evidence type="ECO:0000256" key="2">
    <source>
        <dbReference type="ARBA" id="ARBA00005582"/>
    </source>
</evidence>
<dbReference type="AlphaFoldDB" id="A0AAV9BQS9"/>
<comment type="caution">
    <text evidence="8">The sequence shown here is derived from an EMBL/GenBank/DDBJ whole genome shotgun (WGS) entry which is preliminary data.</text>
</comment>
<reference evidence="8" key="2">
    <citation type="submission" date="2023-06" db="EMBL/GenBank/DDBJ databases">
        <authorList>
            <person name="Ma L."/>
            <person name="Liu K.-W."/>
            <person name="Li Z."/>
            <person name="Hsiao Y.-Y."/>
            <person name="Qi Y."/>
            <person name="Fu T."/>
            <person name="Tang G."/>
            <person name="Zhang D."/>
            <person name="Sun W.-H."/>
            <person name="Liu D.-K."/>
            <person name="Li Y."/>
            <person name="Chen G.-Z."/>
            <person name="Liu X.-D."/>
            <person name="Liao X.-Y."/>
            <person name="Jiang Y.-T."/>
            <person name="Yu X."/>
            <person name="Hao Y."/>
            <person name="Huang J."/>
            <person name="Zhao X.-W."/>
            <person name="Ke S."/>
            <person name="Chen Y.-Y."/>
            <person name="Wu W.-L."/>
            <person name="Hsu J.-L."/>
            <person name="Lin Y.-F."/>
            <person name="Huang M.-D."/>
            <person name="Li C.-Y."/>
            <person name="Huang L."/>
            <person name="Wang Z.-W."/>
            <person name="Zhao X."/>
            <person name="Zhong W.-Y."/>
            <person name="Peng D.-H."/>
            <person name="Ahmad S."/>
            <person name="Lan S."/>
            <person name="Zhang J.-S."/>
            <person name="Tsai W.-C."/>
            <person name="Van De Peer Y."/>
            <person name="Liu Z.-J."/>
        </authorList>
    </citation>
    <scope>NUCLEOTIDE SEQUENCE</scope>
    <source>
        <strain evidence="8">SCP</strain>
        <tissue evidence="8">Leaves</tissue>
    </source>
</reference>
<dbReference type="InterPro" id="IPR000086">
    <property type="entry name" value="NUDIX_hydrolase_dom"/>
</dbReference>
<keyword evidence="3" id="KW-0479">Metal-binding</keyword>